<reference evidence="2 3" key="1">
    <citation type="submission" date="2024-05" db="EMBL/GenBank/DDBJ databases">
        <authorList>
            <person name="Kim H.-Y."/>
            <person name="Kim E."/>
            <person name="Cai Y."/>
            <person name="Yang S.-M."/>
            <person name="Lee W."/>
        </authorList>
    </citation>
    <scope>NUCLEOTIDE SEQUENCE [LARGE SCALE GENOMIC DNA]</scope>
    <source>
        <strain evidence="2 3">FBL11</strain>
    </source>
</reference>
<comment type="caution">
    <text evidence="2">The sequence shown here is derived from an EMBL/GenBank/DDBJ whole genome shotgun (WGS) entry which is preliminary data.</text>
</comment>
<proteinExistence type="predicted"/>
<gene>
    <name evidence="2" type="ORF">AAIR29_08735</name>
</gene>
<sequence>MIPNEIIKQIRTGELVLHCVEVEIFQTADNGCKMLGHGTIKINSVGTIYLEFICTHSENVPHAFFNKKLPKDPLNPEEKLYLRVKNLNGNEYKSDGFSIKINLNSSSLPAHYYVILSSIYSLSETELPKPKEDSYIYFEFADYFNIPSNKKNSVVSSLGSESHSWNQTVIQMDGYSVSMVKYKDYTEVKATGVFEADKLFKCLKFYIGFSSASMPQPYYMISITNGEEKRTVYSISDKQKRQTSSSPMVDSAADEKYRDSTYHYALLENIQSLYKDNSKHFDSVYSQWERVWYSFQSKNSIMILTLSVAIEGLLNDIYIPAIKSKDENIELNTEIDEIKAQIKNLKLTAEQCSRLLGSVSYWKNVTAAKALNYLVEHKIITSDDKKLWQNLRNESAHPKVREENLARERLEIEQVLSCLDLFHKLILNTLKFSGPIRVLQLKEHYGYVELNHIDVLS</sequence>
<organism evidence="2 3">
    <name type="scientific">Psychrobacter saeujeotis</name>
    <dbReference type="NCBI Taxonomy" id="3143436"/>
    <lineage>
        <taxon>Bacteria</taxon>
        <taxon>Pseudomonadati</taxon>
        <taxon>Pseudomonadota</taxon>
        <taxon>Gammaproteobacteria</taxon>
        <taxon>Moraxellales</taxon>
        <taxon>Moraxellaceae</taxon>
        <taxon>Psychrobacter</taxon>
    </lineage>
</organism>
<evidence type="ECO:0008006" key="4">
    <source>
        <dbReference type="Google" id="ProtNLM"/>
    </source>
</evidence>
<name>A0ABU9X8M4_9GAMM</name>
<dbReference type="RefSeq" id="WP_345832228.1">
    <property type="nucleotide sequence ID" value="NZ_JBDGHN010000005.1"/>
</dbReference>
<keyword evidence="1" id="KW-0175">Coiled coil</keyword>
<feature type="coiled-coil region" evidence="1">
    <location>
        <begin position="321"/>
        <end position="355"/>
    </location>
</feature>
<evidence type="ECO:0000313" key="3">
    <source>
        <dbReference type="Proteomes" id="UP001461960"/>
    </source>
</evidence>
<protein>
    <recommendedName>
        <fullName evidence="4">ApeA N-terminal domain-containing protein</fullName>
    </recommendedName>
</protein>
<evidence type="ECO:0000313" key="2">
    <source>
        <dbReference type="EMBL" id="MEN2751717.1"/>
    </source>
</evidence>
<keyword evidence="3" id="KW-1185">Reference proteome</keyword>
<dbReference type="EMBL" id="JBDGHN010000005">
    <property type="protein sequence ID" value="MEN2751717.1"/>
    <property type="molecule type" value="Genomic_DNA"/>
</dbReference>
<accession>A0ABU9X8M4</accession>
<dbReference type="Proteomes" id="UP001461960">
    <property type="component" value="Unassembled WGS sequence"/>
</dbReference>
<evidence type="ECO:0000256" key="1">
    <source>
        <dbReference type="SAM" id="Coils"/>
    </source>
</evidence>